<dbReference type="PANTHER" id="PTHR30373:SF2">
    <property type="entry name" value="UPF0603 PROTEIN YGCG"/>
    <property type="match status" value="1"/>
</dbReference>
<keyword evidence="1" id="KW-0812">Transmembrane</keyword>
<proteinExistence type="predicted"/>
<comment type="caution">
    <text evidence="4">The sequence shown here is derived from an EMBL/GenBank/DDBJ whole genome shotgun (WGS) entry which is preliminary data.</text>
</comment>
<evidence type="ECO:0000256" key="1">
    <source>
        <dbReference type="SAM" id="Phobius"/>
    </source>
</evidence>
<reference evidence="4" key="1">
    <citation type="journal article" date="2021" name="PeerJ">
        <title>Extensive microbial diversity within the chicken gut microbiome revealed by metagenomics and culture.</title>
        <authorList>
            <person name="Gilroy R."/>
            <person name="Ravi A."/>
            <person name="Getino M."/>
            <person name="Pursley I."/>
            <person name="Horton D.L."/>
            <person name="Alikhan N.F."/>
            <person name="Baker D."/>
            <person name="Gharbi K."/>
            <person name="Hall N."/>
            <person name="Watson M."/>
            <person name="Adriaenssens E.M."/>
            <person name="Foster-Nyarko E."/>
            <person name="Jarju S."/>
            <person name="Secka A."/>
            <person name="Antonio M."/>
            <person name="Oren A."/>
            <person name="Chaudhuri R.R."/>
            <person name="La Ragione R."/>
            <person name="Hildebrand F."/>
            <person name="Pallen M.J."/>
        </authorList>
    </citation>
    <scope>NUCLEOTIDE SEQUENCE</scope>
    <source>
        <strain evidence="4">MalCec1-1739</strain>
    </source>
</reference>
<evidence type="ECO:0000313" key="4">
    <source>
        <dbReference type="EMBL" id="HJD53280.1"/>
    </source>
</evidence>
<dbReference type="InterPro" id="IPR007621">
    <property type="entry name" value="TPM_dom"/>
</dbReference>
<name>A0A9D2UIX8_9BACT</name>
<organism evidence="4 5">
    <name type="scientific">Candidatus Avibacteroides avistercoris</name>
    <dbReference type="NCBI Taxonomy" id="2840690"/>
    <lineage>
        <taxon>Bacteria</taxon>
        <taxon>Pseudomonadati</taxon>
        <taxon>Bacteroidota</taxon>
        <taxon>Bacteroidia</taxon>
        <taxon>Bacteroidales</taxon>
        <taxon>Bacteroidaceae</taxon>
        <taxon>Bacteroidaceae incertae sedis</taxon>
        <taxon>Candidatus Avibacteroides</taxon>
    </lineage>
</organism>
<feature type="chain" id="PRO_5039439554" evidence="2">
    <location>
        <begin position="27"/>
        <end position="316"/>
    </location>
</feature>
<keyword evidence="2" id="KW-0732">Signal</keyword>
<keyword evidence="1" id="KW-0472">Membrane</keyword>
<evidence type="ECO:0000259" key="3">
    <source>
        <dbReference type="Pfam" id="PF04536"/>
    </source>
</evidence>
<protein>
    <submittedName>
        <fullName evidence="4">TPM domain-containing protein</fullName>
    </submittedName>
</protein>
<sequence>MSRMKSVILRLSFVVVIAMTVNFAAAQTYTISQVPNVQAADSTCYVSDPAHILSPMTVDSLNSMVRGLRHRTSIEIAIVVVPAVEDGDCFTFAYELGRKWGVGVRGRDNGLVILLATEDRCVQFATGYGLEGDLPDALCKRIQTRYMNGYFADNNWDAGLLAGVNAVCRELEGLSPQSVEQDGIGSIAPYLLIAAIALFLLFSMGMAYMSHRRETKCPRCGKYKLVRTDSRVVSIEGGITVRRDIYICSACGHIVKRDRRTPRDNHHHNGGSGMGPIFWGGFGGFGRHSGGGGFGGFGGGGFGGGGFGGGGAGSKF</sequence>
<dbReference type="Proteomes" id="UP000787625">
    <property type="component" value="Unassembled WGS sequence"/>
</dbReference>
<accession>A0A9D2UIX8</accession>
<evidence type="ECO:0000313" key="5">
    <source>
        <dbReference type="Proteomes" id="UP000787625"/>
    </source>
</evidence>
<gene>
    <name evidence="4" type="ORF">IAA93_06110</name>
</gene>
<dbReference type="Pfam" id="PF04536">
    <property type="entry name" value="TPM_phosphatase"/>
    <property type="match status" value="1"/>
</dbReference>
<feature type="transmembrane region" description="Helical" evidence="1">
    <location>
        <begin position="187"/>
        <end position="209"/>
    </location>
</feature>
<feature type="signal peptide" evidence="2">
    <location>
        <begin position="1"/>
        <end position="26"/>
    </location>
</feature>
<dbReference type="Gene3D" id="3.10.310.50">
    <property type="match status" value="1"/>
</dbReference>
<dbReference type="EMBL" id="DWUP01000138">
    <property type="protein sequence ID" value="HJD53280.1"/>
    <property type="molecule type" value="Genomic_DNA"/>
</dbReference>
<feature type="domain" description="TPM" evidence="3">
    <location>
        <begin position="46"/>
        <end position="168"/>
    </location>
</feature>
<keyword evidence="1" id="KW-1133">Transmembrane helix</keyword>
<dbReference type="PANTHER" id="PTHR30373">
    <property type="entry name" value="UPF0603 PROTEIN YGCG"/>
    <property type="match status" value="1"/>
</dbReference>
<reference evidence="4" key="2">
    <citation type="submission" date="2021-04" db="EMBL/GenBank/DDBJ databases">
        <authorList>
            <person name="Gilroy R."/>
        </authorList>
    </citation>
    <scope>NUCLEOTIDE SEQUENCE</scope>
    <source>
        <strain evidence="4">MalCec1-1739</strain>
    </source>
</reference>
<evidence type="ECO:0000256" key="2">
    <source>
        <dbReference type="SAM" id="SignalP"/>
    </source>
</evidence>
<dbReference type="AlphaFoldDB" id="A0A9D2UIX8"/>